<dbReference type="SUPFAM" id="SSF53850">
    <property type="entry name" value="Periplasmic binding protein-like II"/>
    <property type="match status" value="1"/>
</dbReference>
<dbReference type="Gene3D" id="1.10.10.10">
    <property type="entry name" value="Winged helix-like DNA-binding domain superfamily/Winged helix DNA-binding domain"/>
    <property type="match status" value="1"/>
</dbReference>
<evidence type="ECO:0000259" key="8">
    <source>
        <dbReference type="PROSITE" id="PS50931"/>
    </source>
</evidence>
<dbReference type="InterPro" id="IPR050176">
    <property type="entry name" value="LTTR"/>
</dbReference>
<keyword evidence="2" id="KW-0678">Repressor</keyword>
<evidence type="ECO:0000256" key="3">
    <source>
        <dbReference type="ARBA" id="ARBA00023015"/>
    </source>
</evidence>
<evidence type="ECO:0000313" key="9">
    <source>
        <dbReference type="EMBL" id="PEG53693.1"/>
    </source>
</evidence>
<dbReference type="GO" id="GO:0003677">
    <property type="term" value="F:DNA binding"/>
    <property type="evidence" value="ECO:0007669"/>
    <property type="project" value="UniProtKB-KW"/>
</dbReference>
<dbReference type="Proteomes" id="UP000220340">
    <property type="component" value="Unassembled WGS sequence"/>
</dbReference>
<dbReference type="NCBIfam" id="TIGR03298">
    <property type="entry name" value="argP"/>
    <property type="match status" value="1"/>
</dbReference>
<accession>A0A2A7NTS4</accession>
<sequence length="361" mass="38946">MRDLGQRCGDVLGDGRVKRHEGLRISCRVIGRYRLGQLDAPAVASWLGLEYGCIAVGSPPKPGGNITDPWSNLGVVKLDSHQLAAFAAVIELGSFDAAAERLHVTPSAISQRIKALEQRVGQVLVVREKPCRATMAGVPLLRLAAQTEILEAEALAETAGGRTDRTRIAIAVNADSMATWFHTVFARLPAVLLDIRIEDQDHSARLLREGAVMGAVTTERTAVPGCRVQSLGVMRYVPVAAERYVREYLPDGFIAPAVATAPSLAWNRDDALQDNLVRQVFRRPIDRPVHHVPTAEGFGAAVRAGLGWGMYPEQLVTADFVRVVDAHLDVPLFWQSWKLDSAVVGAVGAAVRHAAAGLRSG</sequence>
<evidence type="ECO:0000313" key="10">
    <source>
        <dbReference type="Proteomes" id="UP000220340"/>
    </source>
</evidence>
<keyword evidence="6" id="KW-0804">Transcription</keyword>
<name>A0A2A7NTS4_9MYCO</name>
<evidence type="ECO:0000256" key="2">
    <source>
        <dbReference type="ARBA" id="ARBA00022491"/>
    </source>
</evidence>
<dbReference type="SUPFAM" id="SSF46785">
    <property type="entry name" value="Winged helix' DNA-binding domain"/>
    <property type="match status" value="1"/>
</dbReference>
<dbReference type="FunFam" id="1.10.10.10:FF:000456">
    <property type="entry name" value="LysR family transcriptional regulator ArgP"/>
    <property type="match status" value="1"/>
</dbReference>
<dbReference type="Gene3D" id="3.40.190.290">
    <property type="match status" value="1"/>
</dbReference>
<dbReference type="PRINTS" id="PR00039">
    <property type="entry name" value="HTHLYSR"/>
</dbReference>
<dbReference type="InterPro" id="IPR017685">
    <property type="entry name" value="ArgP"/>
</dbReference>
<organism evidence="9 10">
    <name type="scientific">Mycolicibacterium diernhoferi</name>
    <dbReference type="NCBI Taxonomy" id="1801"/>
    <lineage>
        <taxon>Bacteria</taxon>
        <taxon>Bacillati</taxon>
        <taxon>Actinomycetota</taxon>
        <taxon>Actinomycetes</taxon>
        <taxon>Mycobacteriales</taxon>
        <taxon>Mycobacteriaceae</taxon>
        <taxon>Mycolicibacterium</taxon>
    </lineage>
</organism>
<dbReference type="Pfam" id="PF03466">
    <property type="entry name" value="LysR_substrate"/>
    <property type="match status" value="1"/>
</dbReference>
<keyword evidence="4" id="KW-0238">DNA-binding</keyword>
<proteinExistence type="inferred from homology"/>
<comment type="caution">
    <text evidence="9">The sequence shown here is derived from an EMBL/GenBank/DDBJ whole genome shotgun (WGS) entry which is preliminary data.</text>
</comment>
<dbReference type="InterPro" id="IPR036390">
    <property type="entry name" value="WH_DNA-bd_sf"/>
</dbReference>
<protein>
    <recommendedName>
        <fullName evidence="7">HTH-type transcriptional regulator LysG</fullName>
    </recommendedName>
</protein>
<dbReference type="GO" id="GO:0003700">
    <property type="term" value="F:DNA-binding transcription factor activity"/>
    <property type="evidence" value="ECO:0007669"/>
    <property type="project" value="InterPro"/>
</dbReference>
<keyword evidence="3" id="KW-0805">Transcription regulation</keyword>
<dbReference type="PROSITE" id="PS50931">
    <property type="entry name" value="HTH_LYSR"/>
    <property type="match status" value="1"/>
</dbReference>
<dbReference type="OrthoDB" id="3252676at2"/>
<dbReference type="NCBIfam" id="NF002964">
    <property type="entry name" value="PRK03635.1"/>
    <property type="match status" value="1"/>
</dbReference>
<evidence type="ECO:0000256" key="1">
    <source>
        <dbReference type="ARBA" id="ARBA00009437"/>
    </source>
</evidence>
<gene>
    <name evidence="9" type="ORF">CRI78_15165</name>
</gene>
<dbReference type="InterPro" id="IPR036388">
    <property type="entry name" value="WH-like_DNA-bd_sf"/>
</dbReference>
<dbReference type="PANTHER" id="PTHR30579">
    <property type="entry name" value="TRANSCRIPTIONAL REGULATOR"/>
    <property type="match status" value="1"/>
</dbReference>
<evidence type="ECO:0000256" key="5">
    <source>
        <dbReference type="ARBA" id="ARBA00023159"/>
    </source>
</evidence>
<keyword evidence="10" id="KW-1185">Reference proteome</keyword>
<dbReference type="EMBL" id="PDCR01000018">
    <property type="protein sequence ID" value="PEG53693.1"/>
    <property type="molecule type" value="Genomic_DNA"/>
</dbReference>
<dbReference type="InterPro" id="IPR005119">
    <property type="entry name" value="LysR_subst-bd"/>
</dbReference>
<keyword evidence="5" id="KW-0010">Activator</keyword>
<feature type="domain" description="HTH lysR-type" evidence="8">
    <location>
        <begin position="78"/>
        <end position="134"/>
    </location>
</feature>
<evidence type="ECO:0000256" key="6">
    <source>
        <dbReference type="ARBA" id="ARBA00023163"/>
    </source>
</evidence>
<reference evidence="9 10" key="1">
    <citation type="submission" date="2017-10" db="EMBL/GenBank/DDBJ databases">
        <title>The new phylogeny of genus Mycobacterium.</title>
        <authorList>
            <person name="Tortoli E."/>
            <person name="Trovato A."/>
            <person name="Cirillo D.M."/>
        </authorList>
    </citation>
    <scope>NUCLEOTIDE SEQUENCE [LARGE SCALE GENOMIC DNA]</scope>
    <source>
        <strain evidence="9 10">IP141170001</strain>
    </source>
</reference>
<evidence type="ECO:0000256" key="4">
    <source>
        <dbReference type="ARBA" id="ARBA00023125"/>
    </source>
</evidence>
<comment type="similarity">
    <text evidence="1">Belongs to the LysR transcriptional regulatory family.</text>
</comment>
<dbReference type="Pfam" id="PF00126">
    <property type="entry name" value="HTH_1"/>
    <property type="match status" value="1"/>
</dbReference>
<dbReference type="PANTHER" id="PTHR30579:SF2">
    <property type="entry name" value="HTH-TYPE TRANSCRIPTIONAL REGULATOR ARGP"/>
    <property type="match status" value="1"/>
</dbReference>
<dbReference type="InterPro" id="IPR000847">
    <property type="entry name" value="LysR_HTH_N"/>
</dbReference>
<evidence type="ECO:0000256" key="7">
    <source>
        <dbReference type="ARBA" id="ARBA00074218"/>
    </source>
</evidence>
<dbReference type="AlphaFoldDB" id="A0A2A7NTS4"/>